<name>A0A1A9ZT45_GLOPL</name>
<proteinExistence type="predicted"/>
<evidence type="ECO:0000313" key="3">
    <source>
        <dbReference type="Proteomes" id="UP000092445"/>
    </source>
</evidence>
<accession>A0A1A9ZT45</accession>
<feature type="transmembrane region" description="Helical" evidence="1">
    <location>
        <begin position="44"/>
        <end position="63"/>
    </location>
</feature>
<dbReference type="AlphaFoldDB" id="A0A1A9ZT45"/>
<reference evidence="3" key="1">
    <citation type="submission" date="2014-03" db="EMBL/GenBank/DDBJ databases">
        <authorList>
            <person name="Aksoy S."/>
            <person name="Warren W."/>
            <person name="Wilson R.K."/>
        </authorList>
    </citation>
    <scope>NUCLEOTIDE SEQUENCE [LARGE SCALE GENOMIC DNA]</scope>
    <source>
        <strain evidence="3">IAEA</strain>
    </source>
</reference>
<dbReference type="Proteomes" id="UP000092445">
    <property type="component" value="Unassembled WGS sequence"/>
</dbReference>
<protein>
    <submittedName>
        <fullName evidence="2">Uncharacterized protein</fullName>
    </submittedName>
</protein>
<reference evidence="2" key="2">
    <citation type="submission" date="2020-05" db="UniProtKB">
        <authorList>
            <consortium name="EnsemblMetazoa"/>
        </authorList>
    </citation>
    <scope>IDENTIFICATION</scope>
    <source>
        <strain evidence="2">IAEA</strain>
    </source>
</reference>
<keyword evidence="3" id="KW-1185">Reference proteome</keyword>
<keyword evidence="1" id="KW-1133">Transmembrane helix</keyword>
<evidence type="ECO:0000256" key="1">
    <source>
        <dbReference type="SAM" id="Phobius"/>
    </source>
</evidence>
<dbReference type="EnsemblMetazoa" id="GPAI024093-RA">
    <property type="protein sequence ID" value="GPAI024093-PA"/>
    <property type="gene ID" value="GPAI024093"/>
</dbReference>
<keyword evidence="1" id="KW-0812">Transmembrane</keyword>
<organism evidence="2 3">
    <name type="scientific">Glossina pallidipes</name>
    <name type="common">Tsetse fly</name>
    <dbReference type="NCBI Taxonomy" id="7398"/>
    <lineage>
        <taxon>Eukaryota</taxon>
        <taxon>Metazoa</taxon>
        <taxon>Ecdysozoa</taxon>
        <taxon>Arthropoda</taxon>
        <taxon>Hexapoda</taxon>
        <taxon>Insecta</taxon>
        <taxon>Pterygota</taxon>
        <taxon>Neoptera</taxon>
        <taxon>Endopterygota</taxon>
        <taxon>Diptera</taxon>
        <taxon>Brachycera</taxon>
        <taxon>Muscomorpha</taxon>
        <taxon>Hippoboscoidea</taxon>
        <taxon>Glossinidae</taxon>
        <taxon>Glossina</taxon>
    </lineage>
</organism>
<sequence length="128" mass="14140">MITVNNGFRGVFAVSGGNMPYGNKPTVVDTITNMWPQNNANINFFANVLIVYSVIGDITASVLRKRINRVHKFVKQCDMSQAKIKFGAAEEDFSGVVLLQSNRLIIFVLLLSTQLKGCREEGFVALQA</sequence>
<evidence type="ECO:0000313" key="2">
    <source>
        <dbReference type="EnsemblMetazoa" id="GPAI024093-PA"/>
    </source>
</evidence>
<dbReference type="VEuPathDB" id="VectorBase:GPAI024093"/>
<keyword evidence="1" id="KW-0472">Membrane</keyword>